<gene>
    <name evidence="2" type="ORF">JCM19241_5099</name>
</gene>
<protein>
    <submittedName>
        <fullName evidence="2">Uncharacterized protein</fullName>
    </submittedName>
</protein>
<evidence type="ECO:0000313" key="2">
    <source>
        <dbReference type="EMBL" id="GAM73903.1"/>
    </source>
</evidence>
<dbReference type="STRING" id="1481914.JCM19241_5099"/>
<keyword evidence="1" id="KW-0812">Transmembrane</keyword>
<dbReference type="Proteomes" id="UP000031666">
    <property type="component" value="Unassembled WGS sequence"/>
</dbReference>
<evidence type="ECO:0000313" key="3">
    <source>
        <dbReference type="Proteomes" id="UP000031666"/>
    </source>
</evidence>
<keyword evidence="1" id="KW-1133">Transmembrane helix</keyword>
<dbReference type="AlphaFoldDB" id="A0A0B8QFI9"/>
<sequence>MDTVKLKQARQRKDAMMGGFVWIAAGLTVGFYFGSSGTSYRTA</sequence>
<evidence type="ECO:0000256" key="1">
    <source>
        <dbReference type="SAM" id="Phobius"/>
    </source>
</evidence>
<dbReference type="EMBL" id="BBSC01000002">
    <property type="protein sequence ID" value="GAM73903.1"/>
    <property type="molecule type" value="Genomic_DNA"/>
</dbReference>
<accession>A0A0B8QFI9</accession>
<proteinExistence type="predicted"/>
<reference evidence="2 3" key="1">
    <citation type="submission" date="2015-01" db="EMBL/GenBank/DDBJ databases">
        <title>Vibrio sp. C94 JCM 19241 whole genome shotgun sequence.</title>
        <authorList>
            <person name="Sawabe T."/>
            <person name="Meirelles P."/>
            <person name="Feng G."/>
            <person name="Sayaka M."/>
            <person name="Hattori M."/>
            <person name="Ohkuma M."/>
        </authorList>
    </citation>
    <scope>NUCLEOTIDE SEQUENCE [LARGE SCALE GENOMIC DNA]</scope>
    <source>
        <strain evidence="3">JCM 19241</strain>
    </source>
</reference>
<comment type="caution">
    <text evidence="2">The sequence shown here is derived from an EMBL/GenBank/DDBJ whole genome shotgun (WGS) entry which is preliminary data.</text>
</comment>
<keyword evidence="1" id="KW-0472">Membrane</keyword>
<name>A0A0B8QFI9_9VIBR</name>
<feature type="transmembrane region" description="Helical" evidence="1">
    <location>
        <begin position="15"/>
        <end position="34"/>
    </location>
</feature>
<organism evidence="2 3">
    <name type="scientific">Vibrio ishigakensis</name>
    <dbReference type="NCBI Taxonomy" id="1481914"/>
    <lineage>
        <taxon>Bacteria</taxon>
        <taxon>Pseudomonadati</taxon>
        <taxon>Pseudomonadota</taxon>
        <taxon>Gammaproteobacteria</taxon>
        <taxon>Vibrionales</taxon>
        <taxon>Vibrionaceae</taxon>
        <taxon>Vibrio</taxon>
    </lineage>
</organism>
<reference evidence="2 3" key="2">
    <citation type="submission" date="2015-01" db="EMBL/GenBank/DDBJ databases">
        <authorList>
            <consortium name="NBRP consortium"/>
            <person name="Sawabe T."/>
            <person name="Meirelles P."/>
            <person name="Feng G."/>
            <person name="Sayaka M."/>
            <person name="Hattori M."/>
            <person name="Ohkuma M."/>
        </authorList>
    </citation>
    <scope>NUCLEOTIDE SEQUENCE [LARGE SCALE GENOMIC DNA]</scope>
    <source>
        <strain evidence="3">JCM 19241</strain>
    </source>
</reference>